<dbReference type="Proteomes" id="UP000327013">
    <property type="component" value="Chromosome 4"/>
</dbReference>
<feature type="transmembrane region" description="Helical" evidence="2">
    <location>
        <begin position="23"/>
        <end position="43"/>
    </location>
</feature>
<keyword evidence="4" id="KW-1185">Reference proteome</keyword>
<feature type="region of interest" description="Disordered" evidence="1">
    <location>
        <begin position="279"/>
        <end position="305"/>
    </location>
</feature>
<dbReference type="PANTHER" id="PTHR36760">
    <property type="entry name" value="ACIDIC LEUCINE-RICH NUCLEAR PHOSPHOPROTEIN 32 FAMILY B PROTEIN"/>
    <property type="match status" value="1"/>
</dbReference>
<keyword evidence="2" id="KW-0812">Transmembrane</keyword>
<organism evidence="3 4">
    <name type="scientific">Carpinus fangiana</name>
    <dbReference type="NCBI Taxonomy" id="176857"/>
    <lineage>
        <taxon>Eukaryota</taxon>
        <taxon>Viridiplantae</taxon>
        <taxon>Streptophyta</taxon>
        <taxon>Embryophyta</taxon>
        <taxon>Tracheophyta</taxon>
        <taxon>Spermatophyta</taxon>
        <taxon>Magnoliopsida</taxon>
        <taxon>eudicotyledons</taxon>
        <taxon>Gunneridae</taxon>
        <taxon>Pentapetalae</taxon>
        <taxon>rosids</taxon>
        <taxon>fabids</taxon>
        <taxon>Fagales</taxon>
        <taxon>Betulaceae</taxon>
        <taxon>Carpinus</taxon>
    </lineage>
</organism>
<reference evidence="3 4" key="1">
    <citation type="submission" date="2019-06" db="EMBL/GenBank/DDBJ databases">
        <title>A chromosomal-level reference genome of Carpinus fangiana (Coryloideae, Betulaceae).</title>
        <authorList>
            <person name="Yang X."/>
            <person name="Wang Z."/>
            <person name="Zhang L."/>
            <person name="Hao G."/>
            <person name="Liu J."/>
            <person name="Yang Y."/>
        </authorList>
    </citation>
    <scope>NUCLEOTIDE SEQUENCE [LARGE SCALE GENOMIC DNA]</scope>
    <source>
        <strain evidence="3">Cfa_2016G</strain>
        <tissue evidence="3">Leaf</tissue>
    </source>
</reference>
<accession>A0A660KPY8</accession>
<name>A0A660KPY8_9ROSI</name>
<sequence length="356" mass="41278">MSEFSFSNTFKKTEFSTLLLSDFFQICFFIISHPLYFSYFIFFSPYLLKFLSFLSPLFITTLLLLLVLLTVSPHLVQEKSHSSELGFLVSPYQTVLTILQPKLEDDNGGFQHFEELEVYKIVFDTSTFEITEEPAEVLELEVKEICSSQAYDEPPVDKSLVYETTQPAEVITQQIMEVKRLECFFQEESELEKTVSFSKEEKEVNQAGVESYKVEEEEEEDREKESKAMMDNSPNLGSFGSMRKEKEWRRTLACKLFEERHNVDGGGEGMDMLWETYETESNKGQRKGSNRKNEDDDYEDEEEDMDEQLCCLQALKFSAGKMNLGMGRPNLVKISKTLKGFGWLHNLSRHGKKGYH</sequence>
<dbReference type="PANTHER" id="PTHR36760:SF1">
    <property type="entry name" value="ACIDIC LEUCINE-RICH NUCLEAR PHOSPHOPROTEIN 32 FAMILY B PROTEIN"/>
    <property type="match status" value="1"/>
</dbReference>
<evidence type="ECO:0000256" key="2">
    <source>
        <dbReference type="SAM" id="Phobius"/>
    </source>
</evidence>
<feature type="region of interest" description="Disordered" evidence="1">
    <location>
        <begin position="208"/>
        <end position="240"/>
    </location>
</feature>
<keyword evidence="2" id="KW-0472">Membrane</keyword>
<keyword evidence="2" id="KW-1133">Transmembrane helix</keyword>
<protein>
    <submittedName>
        <fullName evidence="3">Uncharacterized protein</fullName>
    </submittedName>
</protein>
<gene>
    <name evidence="3" type="ORF">FH972_010419</name>
</gene>
<evidence type="ECO:0000256" key="1">
    <source>
        <dbReference type="SAM" id="MobiDB-lite"/>
    </source>
</evidence>
<proteinExistence type="predicted"/>
<feature type="compositionally biased region" description="Acidic residues" evidence="1">
    <location>
        <begin position="295"/>
        <end position="305"/>
    </location>
</feature>
<dbReference type="OrthoDB" id="1939140at2759"/>
<evidence type="ECO:0000313" key="4">
    <source>
        <dbReference type="Proteomes" id="UP000327013"/>
    </source>
</evidence>
<dbReference type="EMBL" id="CM017324">
    <property type="protein sequence ID" value="KAE8037864.1"/>
    <property type="molecule type" value="Genomic_DNA"/>
</dbReference>
<evidence type="ECO:0000313" key="3">
    <source>
        <dbReference type="EMBL" id="KAE8037864.1"/>
    </source>
</evidence>
<dbReference type="AlphaFoldDB" id="A0A660KPY8"/>
<feature type="transmembrane region" description="Helical" evidence="2">
    <location>
        <begin position="50"/>
        <end position="71"/>
    </location>
</feature>